<dbReference type="AlphaFoldDB" id="A0A2M8L4Y4"/>
<dbReference type="InterPro" id="IPR043993">
    <property type="entry name" value="T4SS_pilin"/>
</dbReference>
<sequence length="139" mass="14976">MFSKKIPILIVLILTIFLLVDFCFAQGDLEVPLPQIGGESAITKTPVLPDYVKYVFNFGIGIAGLIAFLMTVYGGFRYLTSAGNPSAMSDANSQIFAGLIGLIVILSSWLLLTTINPQLIVINPQLKESELVVGEMPGV</sequence>
<organism evidence="2 3">
    <name type="scientific">Candidatus Shapirobacteria bacterium CG10_big_fil_rev_8_21_14_0_10_38_14</name>
    <dbReference type="NCBI Taxonomy" id="1974483"/>
    <lineage>
        <taxon>Bacteria</taxon>
        <taxon>Candidatus Shapironibacteriota</taxon>
    </lineage>
</organism>
<keyword evidence="1" id="KW-1133">Transmembrane helix</keyword>
<dbReference type="Proteomes" id="UP000229500">
    <property type="component" value="Unassembled WGS sequence"/>
</dbReference>
<feature type="non-terminal residue" evidence="2">
    <location>
        <position position="139"/>
    </location>
</feature>
<feature type="transmembrane region" description="Helical" evidence="1">
    <location>
        <begin position="95"/>
        <end position="112"/>
    </location>
</feature>
<proteinExistence type="predicted"/>
<protein>
    <submittedName>
        <fullName evidence="2">Uncharacterized protein</fullName>
    </submittedName>
</protein>
<evidence type="ECO:0000313" key="2">
    <source>
        <dbReference type="EMBL" id="PJE68904.1"/>
    </source>
</evidence>
<dbReference type="EMBL" id="PFEL01000096">
    <property type="protein sequence ID" value="PJE68904.1"/>
    <property type="molecule type" value="Genomic_DNA"/>
</dbReference>
<accession>A0A2M8L4Y4</accession>
<keyword evidence="1" id="KW-0812">Transmembrane</keyword>
<reference evidence="3" key="1">
    <citation type="submission" date="2017-09" db="EMBL/GenBank/DDBJ databases">
        <title>Depth-based differentiation of microbial function through sediment-hosted aquifers and enrichment of novel symbionts in the deep terrestrial subsurface.</title>
        <authorList>
            <person name="Probst A.J."/>
            <person name="Ladd B."/>
            <person name="Jarett J.K."/>
            <person name="Geller-Mcgrath D.E."/>
            <person name="Sieber C.M.K."/>
            <person name="Emerson J.B."/>
            <person name="Anantharaman K."/>
            <person name="Thomas B.C."/>
            <person name="Malmstrom R."/>
            <person name="Stieglmeier M."/>
            <person name="Klingl A."/>
            <person name="Woyke T."/>
            <person name="Ryan C.M."/>
            <person name="Banfield J.F."/>
        </authorList>
    </citation>
    <scope>NUCLEOTIDE SEQUENCE [LARGE SCALE GENOMIC DNA]</scope>
</reference>
<feature type="transmembrane region" description="Helical" evidence="1">
    <location>
        <begin position="54"/>
        <end position="74"/>
    </location>
</feature>
<dbReference type="Pfam" id="PF18895">
    <property type="entry name" value="T4SS_pilin"/>
    <property type="match status" value="1"/>
</dbReference>
<evidence type="ECO:0000256" key="1">
    <source>
        <dbReference type="SAM" id="Phobius"/>
    </source>
</evidence>
<comment type="caution">
    <text evidence="2">The sequence shown here is derived from an EMBL/GenBank/DDBJ whole genome shotgun (WGS) entry which is preliminary data.</text>
</comment>
<name>A0A2M8L4Y4_9BACT</name>
<keyword evidence="1" id="KW-0472">Membrane</keyword>
<gene>
    <name evidence="2" type="ORF">COU96_02660</name>
</gene>
<evidence type="ECO:0000313" key="3">
    <source>
        <dbReference type="Proteomes" id="UP000229500"/>
    </source>
</evidence>